<accession>A0A850HA25</accession>
<comment type="caution">
    <text evidence="9">The sequence shown here is derived from an EMBL/GenBank/DDBJ whole genome shotgun (WGS) entry which is preliminary data.</text>
</comment>
<reference evidence="9 10" key="1">
    <citation type="submission" date="2020-06" db="EMBL/GenBank/DDBJ databases">
        <title>Altererythrobacter lutimaris sp. nov., a marine bacterium isolated from a tidal flat.</title>
        <authorList>
            <person name="Kim D."/>
            <person name="Yoo Y."/>
            <person name="Kim J.-J."/>
        </authorList>
    </citation>
    <scope>NUCLEOTIDE SEQUENCE [LARGE SCALE GENOMIC DNA]</scope>
    <source>
        <strain evidence="9 10">JGD-16</strain>
    </source>
</reference>
<keyword evidence="7 8" id="KW-0472">Membrane</keyword>
<evidence type="ECO:0000256" key="8">
    <source>
        <dbReference type="SAM" id="Phobius"/>
    </source>
</evidence>
<protein>
    <submittedName>
        <fullName evidence="9">Rod shape-determining protein MreD</fullName>
    </submittedName>
</protein>
<dbReference type="Proteomes" id="UP000546031">
    <property type="component" value="Unassembled WGS sequence"/>
</dbReference>
<dbReference type="GO" id="GO:0008360">
    <property type="term" value="P:regulation of cell shape"/>
    <property type="evidence" value="ECO:0007669"/>
    <property type="project" value="UniProtKB-KW"/>
</dbReference>
<comment type="subcellular location">
    <subcellularLocation>
        <location evidence="1">Cell membrane</location>
        <topology evidence="1">Multi-pass membrane protein</topology>
    </subcellularLocation>
</comment>
<keyword evidence="3" id="KW-1003">Cell membrane</keyword>
<evidence type="ECO:0000256" key="4">
    <source>
        <dbReference type="ARBA" id="ARBA00022692"/>
    </source>
</evidence>
<keyword evidence="4 8" id="KW-0812">Transmembrane</keyword>
<dbReference type="Pfam" id="PF04093">
    <property type="entry name" value="MreD"/>
    <property type="match status" value="1"/>
</dbReference>
<dbReference type="AlphaFoldDB" id="A0A850HA25"/>
<evidence type="ECO:0000313" key="9">
    <source>
        <dbReference type="EMBL" id="NVE93746.1"/>
    </source>
</evidence>
<evidence type="ECO:0000256" key="7">
    <source>
        <dbReference type="ARBA" id="ARBA00023136"/>
    </source>
</evidence>
<evidence type="ECO:0000256" key="1">
    <source>
        <dbReference type="ARBA" id="ARBA00004651"/>
    </source>
</evidence>
<proteinExistence type="inferred from homology"/>
<evidence type="ECO:0000256" key="6">
    <source>
        <dbReference type="ARBA" id="ARBA00022989"/>
    </source>
</evidence>
<dbReference type="GO" id="GO:0005886">
    <property type="term" value="C:plasma membrane"/>
    <property type="evidence" value="ECO:0007669"/>
    <property type="project" value="UniProtKB-SubCell"/>
</dbReference>
<keyword evidence="6 8" id="KW-1133">Transmembrane helix</keyword>
<sequence>MERLNLKSRSDRYGSRINRVHSPLRARIVPYASIMIASMLPALFMAGAMPVTPPLGFIVLLGWRMVRPGLLPLWVGLPLGAFDDLFSGQPFGSAILLWSLTMLVLELLEERFPFRGFWQDWFTASLAIVLYLLAAMAASGTVPSVFHLTASGPQALLSILLYPIIALMVATLDKYRLSRVRVIR</sequence>
<evidence type="ECO:0000256" key="2">
    <source>
        <dbReference type="ARBA" id="ARBA00007776"/>
    </source>
</evidence>
<keyword evidence="5" id="KW-0133">Cell shape</keyword>
<organism evidence="9 10">
    <name type="scientific">Altererythrobacter lutimaris</name>
    <dbReference type="NCBI Taxonomy" id="2743979"/>
    <lineage>
        <taxon>Bacteria</taxon>
        <taxon>Pseudomonadati</taxon>
        <taxon>Pseudomonadota</taxon>
        <taxon>Alphaproteobacteria</taxon>
        <taxon>Sphingomonadales</taxon>
        <taxon>Erythrobacteraceae</taxon>
        <taxon>Altererythrobacter</taxon>
    </lineage>
</organism>
<gene>
    <name evidence="9" type="primary">mreD</name>
    <name evidence="9" type="ORF">HUO12_02430</name>
</gene>
<dbReference type="EMBL" id="JABWTA010000001">
    <property type="protein sequence ID" value="NVE93746.1"/>
    <property type="molecule type" value="Genomic_DNA"/>
</dbReference>
<feature type="transmembrane region" description="Helical" evidence="8">
    <location>
        <begin position="86"/>
        <end position="108"/>
    </location>
</feature>
<feature type="transmembrane region" description="Helical" evidence="8">
    <location>
        <begin position="154"/>
        <end position="172"/>
    </location>
</feature>
<evidence type="ECO:0000313" key="10">
    <source>
        <dbReference type="Proteomes" id="UP000546031"/>
    </source>
</evidence>
<comment type="similarity">
    <text evidence="2">Belongs to the MreD family.</text>
</comment>
<keyword evidence="10" id="KW-1185">Reference proteome</keyword>
<dbReference type="InterPro" id="IPR007227">
    <property type="entry name" value="Cell_shape_determining_MreD"/>
</dbReference>
<name>A0A850HA25_9SPHN</name>
<evidence type="ECO:0000256" key="3">
    <source>
        <dbReference type="ARBA" id="ARBA00022475"/>
    </source>
</evidence>
<dbReference type="RefSeq" id="WP_176272095.1">
    <property type="nucleotide sequence ID" value="NZ_JABWTA010000001.1"/>
</dbReference>
<evidence type="ECO:0000256" key="5">
    <source>
        <dbReference type="ARBA" id="ARBA00022960"/>
    </source>
</evidence>
<feature type="transmembrane region" description="Helical" evidence="8">
    <location>
        <begin position="120"/>
        <end position="142"/>
    </location>
</feature>